<evidence type="ECO:0000313" key="5">
    <source>
        <dbReference type="EMBL" id="HGT99258.1"/>
    </source>
</evidence>
<comment type="similarity">
    <text evidence="3">Belongs to the peptidase M24B family.</text>
</comment>
<dbReference type="PROSITE" id="PS00491">
    <property type="entry name" value="PROLINE_PEPTIDASE"/>
    <property type="match status" value="1"/>
</dbReference>
<dbReference type="EMBL" id="DTDH01000212">
    <property type="protein sequence ID" value="HGT99258.1"/>
    <property type="molecule type" value="Genomic_DNA"/>
</dbReference>
<organism evidence="5">
    <name type="scientific">Ignisphaera aggregans</name>
    <dbReference type="NCBI Taxonomy" id="334771"/>
    <lineage>
        <taxon>Archaea</taxon>
        <taxon>Thermoproteota</taxon>
        <taxon>Thermoprotei</taxon>
        <taxon>Desulfurococcales</taxon>
        <taxon>Desulfurococcaceae</taxon>
        <taxon>Ignisphaera</taxon>
    </lineage>
</organism>
<reference evidence="5" key="1">
    <citation type="journal article" date="2020" name="mSystems">
        <title>Genome- and Community-Level Interaction Insights into Carbon Utilization and Element Cycling Functions of Hydrothermarchaeota in Hydrothermal Sediment.</title>
        <authorList>
            <person name="Zhou Z."/>
            <person name="Liu Y."/>
            <person name="Xu W."/>
            <person name="Pan J."/>
            <person name="Luo Z.H."/>
            <person name="Li M."/>
        </authorList>
    </citation>
    <scope>NUCLEOTIDE SEQUENCE [LARGE SCALE GENOMIC DNA]</scope>
    <source>
        <strain evidence="5">SpSt-688</strain>
    </source>
</reference>
<evidence type="ECO:0000256" key="2">
    <source>
        <dbReference type="ARBA" id="ARBA00022801"/>
    </source>
</evidence>
<dbReference type="GO" id="GO:0046872">
    <property type="term" value="F:metal ion binding"/>
    <property type="evidence" value="ECO:0007669"/>
    <property type="project" value="UniProtKB-KW"/>
</dbReference>
<dbReference type="Gene3D" id="3.90.230.10">
    <property type="entry name" value="Creatinase/methionine aminopeptidase superfamily"/>
    <property type="match status" value="1"/>
</dbReference>
<proteinExistence type="inferred from homology"/>
<dbReference type="GO" id="GO:0016787">
    <property type="term" value="F:hydrolase activity"/>
    <property type="evidence" value="ECO:0007669"/>
    <property type="project" value="UniProtKB-KW"/>
</dbReference>
<keyword evidence="1 3" id="KW-0479">Metal-binding</keyword>
<dbReference type="PANTHER" id="PTHR46112">
    <property type="entry name" value="AMINOPEPTIDASE"/>
    <property type="match status" value="1"/>
</dbReference>
<dbReference type="InterPro" id="IPR001131">
    <property type="entry name" value="Peptidase_M24B_aminopep-P_CS"/>
</dbReference>
<dbReference type="Pfam" id="PF00557">
    <property type="entry name" value="Peptidase_M24"/>
    <property type="match status" value="1"/>
</dbReference>
<protein>
    <submittedName>
        <fullName evidence="5">M24 family metallopeptidase</fullName>
    </submittedName>
</protein>
<dbReference type="SUPFAM" id="SSF55920">
    <property type="entry name" value="Creatinase/aminopeptidase"/>
    <property type="match status" value="1"/>
</dbReference>
<dbReference type="PANTHER" id="PTHR46112:SF9">
    <property type="entry name" value="XAA-PRO AMINOPEPTIDASE"/>
    <property type="match status" value="1"/>
</dbReference>
<feature type="domain" description="Peptidase M24" evidence="4">
    <location>
        <begin position="150"/>
        <end position="352"/>
    </location>
</feature>
<evidence type="ECO:0000259" key="4">
    <source>
        <dbReference type="Pfam" id="PF00557"/>
    </source>
</evidence>
<comment type="caution">
    <text evidence="5">The sequence shown here is derived from an EMBL/GenBank/DDBJ whole genome shotgun (WGS) entry which is preliminary data.</text>
</comment>
<dbReference type="AlphaFoldDB" id="A0A7J3N0B4"/>
<gene>
    <name evidence="5" type="ORF">ENU64_07525</name>
</gene>
<dbReference type="InterPro" id="IPR036005">
    <property type="entry name" value="Creatinase/aminopeptidase-like"/>
</dbReference>
<evidence type="ECO:0000256" key="3">
    <source>
        <dbReference type="RuleBase" id="RU000590"/>
    </source>
</evidence>
<dbReference type="InterPro" id="IPR000994">
    <property type="entry name" value="Pept_M24"/>
</dbReference>
<sequence length="369" mass="41961">MKLNRLVRYLTDALEFDVDFIVLKNTNSLKYVFSEIYYPPPEEIAVHRVLFDVRSNSIDIYVSPLEHYRIQEIYGDSDANVYSVLSSCIDIPQDIKCVEKSSLDSILMGKDSRYKRVAIDDTSICEETICIDISKIIRKIRRTKMVEELEIIKKAVEIAETALQNVVPCIIQGISELMLASLIENEARKLGAEGFAFSPIIAIGENAAKPHHIPSKRSFTGREPILVDFGVRISGYVCDITRVIMPKNINSEYSKILDIIEDAVEYAISLAREGTECSKIDEEVRNMFKKLDLHRYFLHGLGHGIGIDVHEEPRITRSSKDILIEGDVITIEPGIYVYGKYGFRLEDDILVSKNGCDVFSKTKRVLELW</sequence>
<evidence type="ECO:0000256" key="1">
    <source>
        <dbReference type="ARBA" id="ARBA00022723"/>
    </source>
</evidence>
<dbReference type="InterPro" id="IPR050659">
    <property type="entry name" value="Peptidase_M24B"/>
</dbReference>
<accession>A0A7J3N0B4</accession>
<keyword evidence="2" id="KW-0378">Hydrolase</keyword>
<name>A0A7J3N0B4_9CREN</name>